<dbReference type="AlphaFoldDB" id="A0A1A8HZE9"/>
<accession>A0A1A8HZE9</accession>
<sequence>KRERDRVVETLMDAAAWTKRQESSSRAPPACKGSRSGLGWCRTQLRLTRLLRSLRFDSKNQVVRFPRFSSTRARTGAKWSQLGWNERVFLSRGSAQSGTRRSSVDVTFRRGHVATFMTHQRRRAAFPSAGARERPVFCQVSTAGWYVHHVQPGLFCVGAQVAREQHDKQKGARVAERTQTKSDSGVHGALSG</sequence>
<protein>
    <submittedName>
        <fullName evidence="2">Uncharacterized protein</fullName>
    </submittedName>
</protein>
<gene>
    <name evidence="2" type="primary">FAM19A5</name>
</gene>
<feature type="compositionally biased region" description="Basic and acidic residues" evidence="1">
    <location>
        <begin position="167"/>
        <end position="180"/>
    </location>
</feature>
<proteinExistence type="predicted"/>
<feature type="non-terminal residue" evidence="2">
    <location>
        <position position="192"/>
    </location>
</feature>
<feature type="region of interest" description="Disordered" evidence="1">
    <location>
        <begin position="167"/>
        <end position="192"/>
    </location>
</feature>
<evidence type="ECO:0000256" key="1">
    <source>
        <dbReference type="SAM" id="MobiDB-lite"/>
    </source>
</evidence>
<feature type="non-terminal residue" evidence="2">
    <location>
        <position position="1"/>
    </location>
</feature>
<dbReference type="EMBL" id="HAED01003911">
    <property type="protein sequence ID" value="SBQ89927.1"/>
    <property type="molecule type" value="Transcribed_RNA"/>
</dbReference>
<name>A0A1A8HZE9_NOTKU</name>
<reference evidence="2" key="2">
    <citation type="submission" date="2016-06" db="EMBL/GenBank/DDBJ databases">
        <title>The genome of a short-lived fish provides insights into sex chromosome evolution and the genetic control of aging.</title>
        <authorList>
            <person name="Reichwald K."/>
            <person name="Felder M."/>
            <person name="Petzold A."/>
            <person name="Koch P."/>
            <person name="Groth M."/>
            <person name="Platzer M."/>
        </authorList>
    </citation>
    <scope>NUCLEOTIDE SEQUENCE</scope>
    <source>
        <tissue evidence="2">Brain</tissue>
    </source>
</reference>
<evidence type="ECO:0000313" key="2">
    <source>
        <dbReference type="EMBL" id="SBQ89927.1"/>
    </source>
</evidence>
<reference evidence="2" key="1">
    <citation type="submission" date="2016-05" db="EMBL/GenBank/DDBJ databases">
        <authorList>
            <person name="Lavstsen T."/>
            <person name="Jespersen J.S."/>
        </authorList>
    </citation>
    <scope>NUCLEOTIDE SEQUENCE</scope>
    <source>
        <tissue evidence="2">Brain</tissue>
    </source>
</reference>
<organism evidence="2">
    <name type="scientific">Nothobranchius kuhntae</name>
    <name type="common">Beira killifish</name>
    <dbReference type="NCBI Taxonomy" id="321403"/>
    <lineage>
        <taxon>Eukaryota</taxon>
        <taxon>Metazoa</taxon>
        <taxon>Chordata</taxon>
        <taxon>Craniata</taxon>
        <taxon>Vertebrata</taxon>
        <taxon>Euteleostomi</taxon>
        <taxon>Actinopterygii</taxon>
        <taxon>Neopterygii</taxon>
        <taxon>Teleostei</taxon>
        <taxon>Neoteleostei</taxon>
        <taxon>Acanthomorphata</taxon>
        <taxon>Ovalentaria</taxon>
        <taxon>Atherinomorphae</taxon>
        <taxon>Cyprinodontiformes</taxon>
        <taxon>Nothobranchiidae</taxon>
        <taxon>Nothobranchius</taxon>
    </lineage>
</organism>